<feature type="region of interest" description="Disordered" evidence="1">
    <location>
        <begin position="231"/>
        <end position="256"/>
    </location>
</feature>
<dbReference type="PATRIC" id="fig|1286094.4.peg.7210"/>
<evidence type="ECO:0000313" key="3">
    <source>
        <dbReference type="Proteomes" id="UP000014629"/>
    </source>
</evidence>
<proteinExistence type="predicted"/>
<gene>
    <name evidence="2" type="ORF">STRAU_7286</name>
</gene>
<evidence type="ECO:0000313" key="2">
    <source>
        <dbReference type="EMBL" id="EPH39662.1"/>
    </source>
</evidence>
<keyword evidence="3" id="KW-1185">Reference proteome</keyword>
<reference evidence="2 3" key="1">
    <citation type="submission" date="2013-02" db="EMBL/GenBank/DDBJ databases">
        <title>Draft Genome Sequence of Streptomyces aurantiacus, Which Produces Setomimycin.</title>
        <authorList>
            <person name="Gruening B.A."/>
            <person name="Praeg A."/>
            <person name="Erxleben A."/>
            <person name="Guenther S."/>
            <person name="Mueller M."/>
        </authorList>
    </citation>
    <scope>NUCLEOTIDE SEQUENCE [LARGE SCALE GENOMIC DNA]</scope>
    <source>
        <strain evidence="2 3">JA 4570</strain>
    </source>
</reference>
<comment type="caution">
    <text evidence="2">The sequence shown here is derived from an EMBL/GenBank/DDBJ whole genome shotgun (WGS) entry which is preliminary data.</text>
</comment>
<name>S4ADZ8_9ACTN</name>
<accession>S4ADZ8</accession>
<dbReference type="EMBL" id="AOPZ01000506">
    <property type="protein sequence ID" value="EPH39662.1"/>
    <property type="molecule type" value="Genomic_DNA"/>
</dbReference>
<evidence type="ECO:0000256" key="1">
    <source>
        <dbReference type="SAM" id="MobiDB-lite"/>
    </source>
</evidence>
<organism evidence="2 3">
    <name type="scientific">Streptomyces aurantiacus JA 4570</name>
    <dbReference type="NCBI Taxonomy" id="1286094"/>
    <lineage>
        <taxon>Bacteria</taxon>
        <taxon>Bacillati</taxon>
        <taxon>Actinomycetota</taxon>
        <taxon>Actinomycetes</taxon>
        <taxon>Kitasatosporales</taxon>
        <taxon>Streptomycetaceae</taxon>
        <taxon>Streptomyces</taxon>
        <taxon>Streptomyces aurantiacus group</taxon>
    </lineage>
</organism>
<protein>
    <submittedName>
        <fullName evidence="2">Uncharacterized protein</fullName>
    </submittedName>
</protein>
<dbReference type="AlphaFoldDB" id="S4ADZ8"/>
<feature type="compositionally biased region" description="Basic and acidic residues" evidence="1">
    <location>
        <begin position="231"/>
        <end position="247"/>
    </location>
</feature>
<sequence>MTPDGGVAMSLTHGTLPQADAPLNLVLRRRKDPTRREVALPVPPPTRAAETVVTLDRAAGHTLPEGRWDCYVVPRGTADRHRLRAELVETAALLALPPLTDARGVSAWIPYTTADGYLALRTWLRPAHAEVDHILISETSATVTATLLGDARLPPEGATVTASLRSTDPDPTRVFAMPVRLVSAARFQFTIPYEEALAHRRATQDPDFWDLRLLPAPAAAPVPVGRIAGDLVERKKPDTRPSRDLPHPTHGPTRVKPYFTATNALALSARPASEGQPAVSVP</sequence>
<dbReference type="Proteomes" id="UP000014629">
    <property type="component" value="Unassembled WGS sequence"/>
</dbReference>